<proteinExistence type="predicted"/>
<dbReference type="SUPFAM" id="SSF46689">
    <property type="entry name" value="Homeodomain-like"/>
    <property type="match status" value="1"/>
</dbReference>
<dbReference type="Pfam" id="PF16925">
    <property type="entry name" value="TetR_C_13"/>
    <property type="match status" value="1"/>
</dbReference>
<evidence type="ECO:0000259" key="5">
    <source>
        <dbReference type="PROSITE" id="PS50977"/>
    </source>
</evidence>
<dbReference type="Proteomes" id="UP000530424">
    <property type="component" value="Unassembled WGS sequence"/>
</dbReference>
<keyword evidence="2 4" id="KW-0238">DNA-binding</keyword>
<evidence type="ECO:0000256" key="2">
    <source>
        <dbReference type="ARBA" id="ARBA00023125"/>
    </source>
</evidence>
<dbReference type="InterPro" id="IPR001647">
    <property type="entry name" value="HTH_TetR"/>
</dbReference>
<dbReference type="GO" id="GO:0003677">
    <property type="term" value="F:DNA binding"/>
    <property type="evidence" value="ECO:0007669"/>
    <property type="project" value="UniProtKB-UniRule"/>
</dbReference>
<dbReference type="EMBL" id="JACCFP010000001">
    <property type="protein sequence ID" value="NYJ02403.1"/>
    <property type="molecule type" value="Genomic_DNA"/>
</dbReference>
<organism evidence="6 7">
    <name type="scientific">Nocardioides thalensis</name>
    <dbReference type="NCBI Taxonomy" id="1914755"/>
    <lineage>
        <taxon>Bacteria</taxon>
        <taxon>Bacillati</taxon>
        <taxon>Actinomycetota</taxon>
        <taxon>Actinomycetes</taxon>
        <taxon>Propionibacteriales</taxon>
        <taxon>Nocardioidaceae</taxon>
        <taxon>Nocardioides</taxon>
    </lineage>
</organism>
<evidence type="ECO:0000256" key="1">
    <source>
        <dbReference type="ARBA" id="ARBA00023015"/>
    </source>
</evidence>
<evidence type="ECO:0000313" key="6">
    <source>
        <dbReference type="EMBL" id="NYJ02403.1"/>
    </source>
</evidence>
<evidence type="ECO:0000256" key="3">
    <source>
        <dbReference type="ARBA" id="ARBA00023163"/>
    </source>
</evidence>
<comment type="caution">
    <text evidence="6">The sequence shown here is derived from an EMBL/GenBank/DDBJ whole genome shotgun (WGS) entry which is preliminary data.</text>
</comment>
<dbReference type="Gene3D" id="1.10.10.60">
    <property type="entry name" value="Homeodomain-like"/>
    <property type="match status" value="1"/>
</dbReference>
<dbReference type="InterPro" id="IPR036271">
    <property type="entry name" value="Tet_transcr_reg_TetR-rel_C_sf"/>
</dbReference>
<accession>A0A853C850</accession>
<keyword evidence="3" id="KW-0804">Transcription</keyword>
<dbReference type="InterPro" id="IPR011075">
    <property type="entry name" value="TetR_C"/>
</dbReference>
<dbReference type="Pfam" id="PF00440">
    <property type="entry name" value="TetR_N"/>
    <property type="match status" value="1"/>
</dbReference>
<dbReference type="PANTHER" id="PTHR47506:SF6">
    <property type="entry name" value="HTH-TYPE TRANSCRIPTIONAL REPRESSOR NEMR"/>
    <property type="match status" value="1"/>
</dbReference>
<keyword evidence="1" id="KW-0805">Transcription regulation</keyword>
<gene>
    <name evidence="6" type="ORF">HNR19_003101</name>
</gene>
<protein>
    <submittedName>
        <fullName evidence="6">AcrR family transcriptional regulator</fullName>
    </submittedName>
</protein>
<name>A0A853C850_9ACTN</name>
<dbReference type="PROSITE" id="PS50977">
    <property type="entry name" value="HTH_TETR_2"/>
    <property type="match status" value="1"/>
</dbReference>
<dbReference type="Gene3D" id="1.10.357.10">
    <property type="entry name" value="Tetracycline Repressor, domain 2"/>
    <property type="match status" value="1"/>
</dbReference>
<dbReference type="RefSeq" id="WP_179668775.1">
    <property type="nucleotide sequence ID" value="NZ_JACCFP010000001.1"/>
</dbReference>
<sequence length="208" mass="21977">MAGRRSDSDARETRRLVLRRAADIASVEGLGGVTIGRLATDLGMSKAGVIGQFGSKEALQLATIDLAAGMFREAVWAPVEEEAPGLPRLLAICRSWVAYLGDPPFPGGCFLALTSMEYGAQAGPVHDALVTVLGRWRRTLLRDIRQAIDDGDLPAGTDAEQVAFVLEALADGTKRARQLHGDIDVARRCLSAMHATLGAAPVESATTG</sequence>
<keyword evidence="7" id="KW-1185">Reference proteome</keyword>
<dbReference type="SUPFAM" id="SSF48498">
    <property type="entry name" value="Tetracyclin repressor-like, C-terminal domain"/>
    <property type="match status" value="1"/>
</dbReference>
<evidence type="ECO:0000256" key="4">
    <source>
        <dbReference type="PROSITE-ProRule" id="PRU00335"/>
    </source>
</evidence>
<dbReference type="AlphaFoldDB" id="A0A853C850"/>
<dbReference type="InterPro" id="IPR009057">
    <property type="entry name" value="Homeodomain-like_sf"/>
</dbReference>
<feature type="domain" description="HTH tetR-type" evidence="5">
    <location>
        <begin position="11"/>
        <end position="71"/>
    </location>
</feature>
<dbReference type="PANTHER" id="PTHR47506">
    <property type="entry name" value="TRANSCRIPTIONAL REGULATORY PROTEIN"/>
    <property type="match status" value="1"/>
</dbReference>
<feature type="DNA-binding region" description="H-T-H motif" evidence="4">
    <location>
        <begin position="34"/>
        <end position="53"/>
    </location>
</feature>
<evidence type="ECO:0000313" key="7">
    <source>
        <dbReference type="Proteomes" id="UP000530424"/>
    </source>
</evidence>
<reference evidence="6 7" key="1">
    <citation type="submission" date="2020-07" db="EMBL/GenBank/DDBJ databases">
        <title>Sequencing the genomes of 1000 actinobacteria strains.</title>
        <authorList>
            <person name="Klenk H.-P."/>
        </authorList>
    </citation>
    <scope>NUCLEOTIDE SEQUENCE [LARGE SCALE GENOMIC DNA]</scope>
    <source>
        <strain evidence="6 7">DSM 103833</strain>
    </source>
</reference>